<proteinExistence type="predicted"/>
<organism evidence="3">
    <name type="scientific">Cladocopium goreaui</name>
    <dbReference type="NCBI Taxonomy" id="2562237"/>
    <lineage>
        <taxon>Eukaryota</taxon>
        <taxon>Sar</taxon>
        <taxon>Alveolata</taxon>
        <taxon>Dinophyceae</taxon>
        <taxon>Suessiales</taxon>
        <taxon>Symbiodiniaceae</taxon>
        <taxon>Cladocopium</taxon>
    </lineage>
</organism>
<keyword evidence="6" id="KW-1185">Reference proteome</keyword>
<dbReference type="PANTHER" id="PTHR45982">
    <property type="entry name" value="REGULATOR OF CHROMOSOME CONDENSATION"/>
    <property type="match status" value="1"/>
</dbReference>
<dbReference type="AlphaFoldDB" id="A0A9P1G4B1"/>
<feature type="signal peptide" evidence="1">
    <location>
        <begin position="1"/>
        <end position="20"/>
    </location>
</feature>
<dbReference type="GO" id="GO:0043190">
    <property type="term" value="C:ATP-binding cassette (ABC) transporter complex"/>
    <property type="evidence" value="ECO:0007669"/>
    <property type="project" value="InterPro"/>
</dbReference>
<dbReference type="SUPFAM" id="SSF50985">
    <property type="entry name" value="RCC1/BLIP-II"/>
    <property type="match status" value="2"/>
</dbReference>
<feature type="chain" id="PRO_5043272515" evidence="1">
    <location>
        <begin position="21"/>
        <end position="868"/>
    </location>
</feature>
<evidence type="ECO:0000256" key="1">
    <source>
        <dbReference type="SAM" id="SignalP"/>
    </source>
</evidence>
<dbReference type="EMBL" id="CAMXCT010002790">
    <property type="protein sequence ID" value="CAI4000504.1"/>
    <property type="molecule type" value="Genomic_DNA"/>
</dbReference>
<dbReference type="OrthoDB" id="408734at2759"/>
<dbReference type="EMBL" id="CAMXCT030002790">
    <property type="protein sequence ID" value="CAL4787816.1"/>
    <property type="molecule type" value="Genomic_DNA"/>
</dbReference>
<dbReference type="Gene3D" id="2.130.10.30">
    <property type="entry name" value="Regulator of chromosome condensation 1/beta-lactamase-inhibitor protein II"/>
    <property type="match status" value="3"/>
</dbReference>
<dbReference type="SUPFAM" id="SSF53850">
    <property type="entry name" value="Periplasmic binding protein-like II"/>
    <property type="match status" value="1"/>
</dbReference>
<name>A0A9P1G4B1_9DINO</name>
<reference evidence="3" key="1">
    <citation type="submission" date="2022-10" db="EMBL/GenBank/DDBJ databases">
        <authorList>
            <person name="Chen Y."/>
            <person name="Dougan E. K."/>
            <person name="Chan C."/>
            <person name="Rhodes N."/>
            <person name="Thang M."/>
        </authorList>
    </citation>
    <scope>NUCLEOTIDE SEQUENCE</scope>
</reference>
<dbReference type="InterPro" id="IPR009091">
    <property type="entry name" value="RCC1/BLIP-II"/>
</dbReference>
<reference evidence="4" key="2">
    <citation type="submission" date="2024-04" db="EMBL/GenBank/DDBJ databases">
        <authorList>
            <person name="Chen Y."/>
            <person name="Shah S."/>
            <person name="Dougan E. K."/>
            <person name="Thang M."/>
            <person name="Chan C."/>
        </authorList>
    </citation>
    <scope>NUCLEOTIDE SEQUENCE [LARGE SCALE GENOMIC DNA]</scope>
</reference>
<evidence type="ECO:0000313" key="4">
    <source>
        <dbReference type="EMBL" id="CAL1153879.1"/>
    </source>
</evidence>
<dbReference type="EMBL" id="CAMXCT020002790">
    <property type="protein sequence ID" value="CAL1153879.1"/>
    <property type="molecule type" value="Genomic_DNA"/>
</dbReference>
<comment type="caution">
    <text evidence="3">The sequence shown here is derived from an EMBL/GenBank/DDBJ whole genome shotgun (WGS) entry which is preliminary data.</text>
</comment>
<dbReference type="Proteomes" id="UP001152797">
    <property type="component" value="Unassembled WGS sequence"/>
</dbReference>
<accession>A0A9P1G4B1</accession>
<evidence type="ECO:0000313" key="5">
    <source>
        <dbReference type="EMBL" id="CAL4787816.1"/>
    </source>
</evidence>
<dbReference type="InterPro" id="IPR007210">
    <property type="entry name" value="ABC_Gly_betaine_transp_sub-bd"/>
</dbReference>
<dbReference type="InterPro" id="IPR051553">
    <property type="entry name" value="Ran_GTPase-activating"/>
</dbReference>
<keyword evidence="1" id="KW-0732">Signal</keyword>
<evidence type="ECO:0000313" key="3">
    <source>
        <dbReference type="EMBL" id="CAI4000504.1"/>
    </source>
</evidence>
<protein>
    <submittedName>
        <fullName evidence="5">E3 ubiquitin-protein ligase HERC1</fullName>
    </submittedName>
</protein>
<evidence type="ECO:0000259" key="2">
    <source>
        <dbReference type="Pfam" id="PF04069"/>
    </source>
</evidence>
<sequence length="868" mass="93946">MRSLAVACVVALVAANAAGGAPEFFHTDGAWAMLKDGGVRTWGDPGRGGDSSSVRDMSGVDMSGIEHGVQSVVATKSAFAALKADGSVISWGKASEGGDSRVNLDSVVKLAASAYAFAALRADGGVVFWGKLSADESEADEGNDGNAAQHSLEALKPLEPSHSQGDAEADEALQDLEELDSLDSLDSGVVDVIASSEAFACIKEDGTVYTWDGDLLKKVYDGDNPVVEVFGGLSSFAALRKDGSVLTWGHPEFGGDSSAVRSHLQSGVLRLERRSIFDRGFIAWKANSTAVIWGHNKKGVPLESQIVRAEQVQLRHTAGAVLRPDGTAFCFGDPKTFGDSSSVDLSNLRSILCPRFACVAIKKDGSIVTWGQRLGRQDPPELQNVVEVFGTPYSFAALIRDTSDIPRPNDRIVAWGDSQSGGRTDYPKKLPRHLEVFEVKAIHSHFDGSNNGVFIAEVRDQDSRDVLHAWGDPRYGALVADVSERSSERSQRSLQTTAPCLSSAVMTRKNVVNGNGDAISVRIMDPGWESVKILSRIAKVVIEEVLGYNAELHEGFNTVAAIFPVMAGCTNYPYDWTGCSAGSTESHVLMEGYIWQHFDVWSSVTLYTPAFAPVRASKIYRSYEGLYVSKGVWDLKTTSPALDTKEAFLSSQNPHDYFDDLTAFSSTQLAPCSQTILMDRTIMATYVQITDDTGGVDASGDGTCYDSHWWLAPGSCRDLLGAQCVPVITGGNGWMMPAFMQKSAIWGLQLAIAVAATFSDYLDLAANKLCLFYWWEPDALFIALQPKRIIFPPHNASAWANENYTTSNANHKLDTVVSYDLQAIAPDVHTFISNFNFGIDDMRALLYQKNSGTTIDSLACMWVANNEN</sequence>
<dbReference type="Pfam" id="PF04069">
    <property type="entry name" value="OpuAC"/>
    <property type="match status" value="1"/>
</dbReference>
<gene>
    <name evidence="3" type="ORF">C1SCF055_LOCUS26616</name>
</gene>
<dbReference type="PANTHER" id="PTHR45982:SF1">
    <property type="entry name" value="REGULATOR OF CHROMOSOME CONDENSATION"/>
    <property type="match status" value="1"/>
</dbReference>
<evidence type="ECO:0000313" key="6">
    <source>
        <dbReference type="Proteomes" id="UP001152797"/>
    </source>
</evidence>
<feature type="domain" description="ABC-type glycine betaine transport system substrate-binding" evidence="2">
    <location>
        <begin position="765"/>
        <end position="864"/>
    </location>
</feature>
<feature type="non-terminal residue" evidence="3">
    <location>
        <position position="868"/>
    </location>
</feature>
<dbReference type="GO" id="GO:0022857">
    <property type="term" value="F:transmembrane transporter activity"/>
    <property type="evidence" value="ECO:0007669"/>
    <property type="project" value="InterPro"/>
</dbReference>